<dbReference type="HAMAP" id="MF_02200">
    <property type="entry name" value="NapD"/>
    <property type="match status" value="1"/>
</dbReference>
<evidence type="ECO:0000313" key="1">
    <source>
        <dbReference type="EMBL" id="SFV62585.1"/>
    </source>
</evidence>
<proteinExistence type="inferred from homology"/>
<name>A0A1W1CA29_9ZZZZ</name>
<sequence>MNISSIVVQALPEYIDELVDFFKKADFTDYHLHDKEKGKIIVTVEGEGVEEEIKKLVKIQQLPHVIAADMMMTYQEDQLDEEIKKLEAEDPVPAVLNETDIDVRDVVYNGDLKHKDFHGGH</sequence>
<dbReference type="AlphaFoldDB" id="A0A1W1CA29"/>
<gene>
    <name evidence="1" type="ORF">MNB_SV-8-626</name>
</gene>
<dbReference type="Pfam" id="PF03927">
    <property type="entry name" value="NapD"/>
    <property type="match status" value="1"/>
</dbReference>
<dbReference type="InterPro" id="IPR005623">
    <property type="entry name" value="Chaperone_NapD_NO3_reduct"/>
</dbReference>
<dbReference type="Gene3D" id="3.30.70.920">
    <property type="match status" value="1"/>
</dbReference>
<organism evidence="1">
    <name type="scientific">hydrothermal vent metagenome</name>
    <dbReference type="NCBI Taxonomy" id="652676"/>
    <lineage>
        <taxon>unclassified sequences</taxon>
        <taxon>metagenomes</taxon>
        <taxon>ecological metagenomes</taxon>
    </lineage>
</organism>
<reference evidence="1" key="1">
    <citation type="submission" date="2016-10" db="EMBL/GenBank/DDBJ databases">
        <authorList>
            <person name="de Groot N.N."/>
        </authorList>
    </citation>
    <scope>NUCLEOTIDE SEQUENCE</scope>
</reference>
<protein>
    <submittedName>
        <fullName evidence="1">Periplasmic diheme c-type cytochrome, NapB</fullName>
    </submittedName>
</protein>
<accession>A0A1W1CA29</accession>
<dbReference type="EMBL" id="FPHD01000060">
    <property type="protein sequence ID" value="SFV62585.1"/>
    <property type="molecule type" value="Genomic_DNA"/>
</dbReference>